<dbReference type="KEGG" id="daf:Desaf_1261"/>
<dbReference type="SUPFAM" id="SSF55920">
    <property type="entry name" value="Creatinase/aminopeptidase"/>
    <property type="match status" value="1"/>
</dbReference>
<dbReference type="CDD" id="cd01086">
    <property type="entry name" value="MetAP1"/>
    <property type="match status" value="1"/>
</dbReference>
<dbReference type="GO" id="GO:0046872">
    <property type="term" value="F:metal ion binding"/>
    <property type="evidence" value="ECO:0007669"/>
    <property type="project" value="UniProtKB-UniRule"/>
</dbReference>
<dbReference type="Gene3D" id="3.90.230.10">
    <property type="entry name" value="Creatinase/methionine aminopeptidase superfamily"/>
    <property type="match status" value="1"/>
</dbReference>
<protein>
    <recommendedName>
        <fullName evidence="6 7">Methionine aminopeptidase</fullName>
        <shortName evidence="6">MAP</shortName>
        <shortName evidence="6">MetAP</shortName>
        <ecNumber evidence="6 7">3.4.11.18</ecNumber>
    </recommendedName>
    <alternativeName>
        <fullName evidence="6">Peptidase M</fullName>
    </alternativeName>
</protein>
<dbReference type="AlphaFoldDB" id="F3YYF6"/>
<feature type="binding site" evidence="6">
    <location>
        <position position="231"/>
    </location>
    <ligand>
        <name>a divalent metal cation</name>
        <dbReference type="ChEBI" id="CHEBI:60240"/>
        <label>2</label>
        <note>catalytic</note>
    </ligand>
</feature>
<feature type="domain" description="Peptidase M24" evidence="8">
    <location>
        <begin position="12"/>
        <end position="238"/>
    </location>
</feature>
<dbReference type="PRINTS" id="PR00599">
    <property type="entry name" value="MAPEPTIDASE"/>
</dbReference>
<dbReference type="Pfam" id="PF00557">
    <property type="entry name" value="Peptidase_M24"/>
    <property type="match status" value="1"/>
</dbReference>
<keyword evidence="5 6" id="KW-0378">Hydrolase</keyword>
<dbReference type="eggNOG" id="COG0024">
    <property type="taxonomic scope" value="Bacteria"/>
</dbReference>
<dbReference type="Proteomes" id="UP000007844">
    <property type="component" value="Chromosome"/>
</dbReference>
<sequence length="247" mass="26619">MTAEGDKDITGLKAIGRIVDEILSLLCAEVHAGVTTAELDAKAGQWLAERGALPTPKQVYDFPGNLCISINDEVVHGIPSEREIQSGDLVKLDLTADKDGYVADATRMASVGPMDKRVLKLARCAEAALGKGLEQARAGRRLRDIGRAVEAEVRRQGFAIIPPLQGHGVGRTVHELPNVPNYDDPAATQELHEGLIITLEPIISMGKPDIRQLSDGWTLKTRDGSYSAHYEQTIMVTKGAPLVLTAQ</sequence>
<evidence type="ECO:0000313" key="9">
    <source>
        <dbReference type="EMBL" id="EGJ49600.1"/>
    </source>
</evidence>
<dbReference type="RefSeq" id="WP_014259399.1">
    <property type="nucleotide sequence ID" value="NC_016629.1"/>
</dbReference>
<evidence type="ECO:0000256" key="2">
    <source>
        <dbReference type="ARBA" id="ARBA00022438"/>
    </source>
</evidence>
<evidence type="ECO:0000313" key="10">
    <source>
        <dbReference type="Proteomes" id="UP000007844"/>
    </source>
</evidence>
<keyword evidence="3 6" id="KW-0645">Protease</keyword>
<feature type="binding site" evidence="6">
    <location>
        <position position="104"/>
    </location>
    <ligand>
        <name>a divalent metal cation</name>
        <dbReference type="ChEBI" id="CHEBI:60240"/>
        <label>2</label>
        <note>catalytic</note>
    </ligand>
</feature>
<dbReference type="NCBIfam" id="TIGR00500">
    <property type="entry name" value="met_pdase_I"/>
    <property type="match status" value="1"/>
</dbReference>
<dbReference type="STRING" id="690850.Desaf_1261"/>
<evidence type="ECO:0000256" key="7">
    <source>
        <dbReference type="RuleBase" id="RU003653"/>
    </source>
</evidence>
<keyword evidence="10" id="KW-1185">Reference proteome</keyword>
<dbReference type="GO" id="GO:0006508">
    <property type="term" value="P:proteolysis"/>
    <property type="evidence" value="ECO:0007669"/>
    <property type="project" value="UniProtKB-KW"/>
</dbReference>
<evidence type="ECO:0000256" key="5">
    <source>
        <dbReference type="ARBA" id="ARBA00022801"/>
    </source>
</evidence>
<gene>
    <name evidence="6" type="primary">map</name>
    <name evidence="9" type="ORF">Desaf_1261</name>
</gene>
<dbReference type="InterPro" id="IPR001714">
    <property type="entry name" value="Pept_M24_MAP"/>
</dbReference>
<feature type="binding site" evidence="6">
    <location>
        <position position="231"/>
    </location>
    <ligand>
        <name>a divalent metal cation</name>
        <dbReference type="ChEBI" id="CHEBI:60240"/>
        <label>1</label>
    </ligand>
</feature>
<dbReference type="EC" id="3.4.11.18" evidence="6 7"/>
<dbReference type="InterPro" id="IPR002467">
    <property type="entry name" value="Pept_M24A_MAP1"/>
</dbReference>
<comment type="subunit">
    <text evidence="6">Monomer.</text>
</comment>
<dbReference type="InterPro" id="IPR036005">
    <property type="entry name" value="Creatinase/aminopeptidase-like"/>
</dbReference>
<accession>F3YYF6</accession>
<dbReference type="PANTHER" id="PTHR43330">
    <property type="entry name" value="METHIONINE AMINOPEPTIDASE"/>
    <property type="match status" value="1"/>
</dbReference>
<dbReference type="PANTHER" id="PTHR43330:SF13">
    <property type="entry name" value="METHIONINE AMINOPEPTIDASE 2"/>
    <property type="match status" value="1"/>
</dbReference>
<comment type="function">
    <text evidence="1 6">Removes the N-terminal methionine from nascent proteins. The N-terminal methionine is often cleaved when the second residue in the primary sequence is small and uncharged (Met-Ala-, Cys, Gly, Pro, Ser, Thr, or Val). Requires deformylation of the N(alpha)-formylated initiator methionine before it can be hydrolyzed.</text>
</comment>
<dbReference type="InterPro" id="IPR000994">
    <property type="entry name" value="Pept_M24"/>
</dbReference>
<name>F3YYF6_DESAF</name>
<keyword evidence="4 6" id="KW-0479">Metal-binding</keyword>
<evidence type="ECO:0000256" key="3">
    <source>
        <dbReference type="ARBA" id="ARBA00022670"/>
    </source>
</evidence>
<dbReference type="HAMAP" id="MF_01974">
    <property type="entry name" value="MetAP_1"/>
    <property type="match status" value="1"/>
</dbReference>
<comment type="cofactor">
    <cofactor evidence="6">
        <name>Co(2+)</name>
        <dbReference type="ChEBI" id="CHEBI:48828"/>
    </cofactor>
    <cofactor evidence="6">
        <name>Zn(2+)</name>
        <dbReference type="ChEBI" id="CHEBI:29105"/>
    </cofactor>
    <cofactor evidence="6">
        <name>Mn(2+)</name>
        <dbReference type="ChEBI" id="CHEBI:29035"/>
    </cofactor>
    <cofactor evidence="6">
        <name>Fe(2+)</name>
        <dbReference type="ChEBI" id="CHEBI:29033"/>
    </cofactor>
    <text evidence="6">Binds 2 divalent metal cations per subunit. Has a high-affinity and a low affinity metal-binding site. The true nature of the physiological cofactor is under debate. The enzyme is active with cobalt, zinc, manganese or divalent iron ions. Most likely, methionine aminopeptidases function as mononuclear Fe(2+)-metalloproteases under physiological conditions, and the catalytically relevant metal-binding site has been assigned to the histidine-containing high-affinity site.</text>
</comment>
<evidence type="ECO:0000256" key="1">
    <source>
        <dbReference type="ARBA" id="ARBA00002521"/>
    </source>
</evidence>
<evidence type="ECO:0000259" key="8">
    <source>
        <dbReference type="Pfam" id="PF00557"/>
    </source>
</evidence>
<feature type="binding site" evidence="6">
    <location>
        <position position="93"/>
    </location>
    <ligand>
        <name>a divalent metal cation</name>
        <dbReference type="ChEBI" id="CHEBI:60240"/>
        <label>1</label>
    </ligand>
</feature>
<comment type="similarity">
    <text evidence="6">Belongs to the peptidase M24A family. Methionine aminopeptidase type 1 subfamily.</text>
</comment>
<dbReference type="EMBL" id="CP003221">
    <property type="protein sequence ID" value="EGJ49600.1"/>
    <property type="molecule type" value="Genomic_DNA"/>
</dbReference>
<feature type="binding site" evidence="6">
    <location>
        <position position="104"/>
    </location>
    <ligand>
        <name>a divalent metal cation</name>
        <dbReference type="ChEBI" id="CHEBI:60240"/>
        <label>1</label>
    </ligand>
</feature>
<keyword evidence="2 6" id="KW-0031">Aminopeptidase</keyword>
<feature type="binding site" evidence="6">
    <location>
        <position position="200"/>
    </location>
    <ligand>
        <name>a divalent metal cation</name>
        <dbReference type="ChEBI" id="CHEBI:60240"/>
        <label>2</label>
        <note>catalytic</note>
    </ligand>
</feature>
<proteinExistence type="inferred from homology"/>
<comment type="catalytic activity">
    <reaction evidence="6 7">
        <text>Release of N-terminal amino acids, preferentially methionine, from peptides and arylamides.</text>
        <dbReference type="EC" id="3.4.11.18"/>
    </reaction>
</comment>
<evidence type="ECO:0000256" key="4">
    <source>
        <dbReference type="ARBA" id="ARBA00022723"/>
    </source>
</evidence>
<evidence type="ECO:0000256" key="6">
    <source>
        <dbReference type="HAMAP-Rule" id="MF_01974"/>
    </source>
</evidence>
<dbReference type="HOGENOM" id="CLU_015857_0_2_7"/>
<dbReference type="GO" id="GO:0070006">
    <property type="term" value="F:metalloaminopeptidase activity"/>
    <property type="evidence" value="ECO:0007669"/>
    <property type="project" value="UniProtKB-UniRule"/>
</dbReference>
<organism evidence="9 10">
    <name type="scientific">Desulfocurvibacter africanus subsp. africanus str. Walvis Bay</name>
    <dbReference type="NCBI Taxonomy" id="690850"/>
    <lineage>
        <taxon>Bacteria</taxon>
        <taxon>Pseudomonadati</taxon>
        <taxon>Thermodesulfobacteriota</taxon>
        <taxon>Desulfovibrionia</taxon>
        <taxon>Desulfovibrionales</taxon>
        <taxon>Desulfovibrionaceae</taxon>
        <taxon>Desulfocurvibacter</taxon>
    </lineage>
</organism>
<feature type="binding site" evidence="6">
    <location>
        <position position="167"/>
    </location>
    <ligand>
        <name>a divalent metal cation</name>
        <dbReference type="ChEBI" id="CHEBI:60240"/>
        <label>2</label>
        <note>catalytic</note>
    </ligand>
</feature>
<dbReference type="GO" id="GO:0004239">
    <property type="term" value="F:initiator methionyl aminopeptidase activity"/>
    <property type="evidence" value="ECO:0007669"/>
    <property type="project" value="UniProtKB-UniRule"/>
</dbReference>
<feature type="binding site" evidence="6">
    <location>
        <position position="174"/>
    </location>
    <ligand>
        <name>substrate</name>
    </ligand>
</feature>
<reference evidence="9 10" key="1">
    <citation type="journal article" date="2011" name="J. Bacteriol.">
        <title>Genome sequence of the mercury-methylating and pleomorphic Desulfovibrio africanus Strain Walvis Bay.</title>
        <authorList>
            <person name="Brown S.D."/>
            <person name="Wall J.D."/>
            <person name="Kucken A.M."/>
            <person name="Gilmour C.C."/>
            <person name="Podar M."/>
            <person name="Brandt C.C."/>
            <person name="Teshima H."/>
            <person name="Detter J.C."/>
            <person name="Han C.S."/>
            <person name="Land M.L."/>
            <person name="Lucas S."/>
            <person name="Han J."/>
            <person name="Pennacchio L."/>
            <person name="Nolan M."/>
            <person name="Pitluck S."/>
            <person name="Woyke T."/>
            <person name="Goodwin L."/>
            <person name="Palumbo A.V."/>
            <person name="Elias D.A."/>
        </authorList>
    </citation>
    <scope>NUCLEOTIDE SEQUENCE [LARGE SCALE GENOMIC DNA]</scope>
    <source>
        <strain evidence="9 10">Walvis Bay</strain>
    </source>
</reference>
<feature type="binding site" evidence="6">
    <location>
        <position position="76"/>
    </location>
    <ligand>
        <name>substrate</name>
    </ligand>
</feature>